<evidence type="ECO:0000313" key="7">
    <source>
        <dbReference type="Proteomes" id="UP000179807"/>
    </source>
</evidence>
<feature type="domain" description="Protein kinase" evidence="5">
    <location>
        <begin position="199"/>
        <end position="461"/>
    </location>
</feature>
<proteinExistence type="predicted"/>
<keyword evidence="6" id="KW-0808">Transferase</keyword>
<reference evidence="6" key="1">
    <citation type="submission" date="2016-10" db="EMBL/GenBank/DDBJ databases">
        <authorList>
            <person name="Benchimol M."/>
            <person name="Almeida L.G."/>
            <person name="Vasconcelos A.T."/>
            <person name="Perreira-Neves A."/>
            <person name="Rosa I.A."/>
            <person name="Tasca T."/>
            <person name="Bogo M.R."/>
            <person name="de Souza W."/>
        </authorList>
    </citation>
    <scope>NUCLEOTIDE SEQUENCE [LARGE SCALE GENOMIC DNA]</scope>
    <source>
        <strain evidence="6">K</strain>
    </source>
</reference>
<accession>A0A1J4J4Z7</accession>
<dbReference type="AlphaFoldDB" id="A0A1J4J4Z7"/>
<dbReference type="PROSITE" id="PS00107">
    <property type="entry name" value="PROTEIN_KINASE_ATP"/>
    <property type="match status" value="1"/>
</dbReference>
<dbReference type="Gene3D" id="1.10.510.10">
    <property type="entry name" value="Transferase(Phosphotransferase) domain 1"/>
    <property type="match status" value="1"/>
</dbReference>
<dbReference type="SMART" id="SM00220">
    <property type="entry name" value="S_TKc"/>
    <property type="match status" value="1"/>
</dbReference>
<keyword evidence="6" id="KW-0418">Kinase</keyword>
<gene>
    <name evidence="6" type="ORF">TRFO_40490</name>
</gene>
<name>A0A1J4J4Z7_9EUKA</name>
<dbReference type="InterPro" id="IPR017441">
    <property type="entry name" value="Protein_kinase_ATP_BS"/>
</dbReference>
<dbReference type="GO" id="GO:0004674">
    <property type="term" value="F:protein serine/threonine kinase activity"/>
    <property type="evidence" value="ECO:0007669"/>
    <property type="project" value="UniProtKB-KW"/>
</dbReference>
<organism evidence="6 7">
    <name type="scientific">Tritrichomonas foetus</name>
    <dbReference type="NCBI Taxonomy" id="1144522"/>
    <lineage>
        <taxon>Eukaryota</taxon>
        <taxon>Metamonada</taxon>
        <taxon>Parabasalia</taxon>
        <taxon>Tritrichomonadida</taxon>
        <taxon>Tritrichomonadidae</taxon>
        <taxon>Tritrichomonas</taxon>
    </lineage>
</organism>
<keyword evidence="1" id="KW-0723">Serine/threonine-protein kinase</keyword>
<dbReference type="PRINTS" id="PR00109">
    <property type="entry name" value="TYRKINASE"/>
</dbReference>
<evidence type="ECO:0000256" key="1">
    <source>
        <dbReference type="ARBA" id="ARBA00022527"/>
    </source>
</evidence>
<dbReference type="OrthoDB" id="2431000at2759"/>
<dbReference type="PROSITE" id="PS50011">
    <property type="entry name" value="PROTEIN_KINASE_DOM"/>
    <property type="match status" value="1"/>
</dbReference>
<dbReference type="PROSITE" id="PS00108">
    <property type="entry name" value="PROTEIN_KINASE_ST"/>
    <property type="match status" value="1"/>
</dbReference>
<dbReference type="PANTHER" id="PTHR23257:SF958">
    <property type="entry name" value="SERINE_THREONINE-PROTEIN KINASE WNK4"/>
    <property type="match status" value="1"/>
</dbReference>
<evidence type="ECO:0000256" key="3">
    <source>
        <dbReference type="ARBA" id="ARBA00022840"/>
    </source>
</evidence>
<dbReference type="InterPro" id="IPR008271">
    <property type="entry name" value="Ser/Thr_kinase_AS"/>
</dbReference>
<dbReference type="Pfam" id="PF07714">
    <property type="entry name" value="PK_Tyr_Ser-Thr"/>
    <property type="match status" value="1"/>
</dbReference>
<dbReference type="GO" id="GO:0005524">
    <property type="term" value="F:ATP binding"/>
    <property type="evidence" value="ECO:0007669"/>
    <property type="project" value="UniProtKB-UniRule"/>
</dbReference>
<dbReference type="GO" id="GO:0005737">
    <property type="term" value="C:cytoplasm"/>
    <property type="evidence" value="ECO:0007669"/>
    <property type="project" value="TreeGrafter"/>
</dbReference>
<dbReference type="GO" id="GO:0007165">
    <property type="term" value="P:signal transduction"/>
    <property type="evidence" value="ECO:0007669"/>
    <property type="project" value="TreeGrafter"/>
</dbReference>
<feature type="binding site" evidence="4">
    <location>
        <position position="233"/>
    </location>
    <ligand>
        <name>ATP</name>
        <dbReference type="ChEBI" id="CHEBI:30616"/>
    </ligand>
</feature>
<dbReference type="GeneID" id="94847939"/>
<dbReference type="InterPro" id="IPR050167">
    <property type="entry name" value="Ser_Thr_protein_kinase"/>
</dbReference>
<keyword evidence="3 4" id="KW-0067">ATP-binding</keyword>
<dbReference type="Proteomes" id="UP000179807">
    <property type="component" value="Unassembled WGS sequence"/>
</dbReference>
<dbReference type="EMBL" id="MLAK01001423">
    <property type="protein sequence ID" value="OHS93223.1"/>
    <property type="molecule type" value="Genomic_DNA"/>
</dbReference>
<evidence type="ECO:0000259" key="5">
    <source>
        <dbReference type="PROSITE" id="PS50011"/>
    </source>
</evidence>
<dbReference type="CDD" id="cd13999">
    <property type="entry name" value="STKc_MAP3K-like"/>
    <property type="match status" value="1"/>
</dbReference>
<evidence type="ECO:0000256" key="2">
    <source>
        <dbReference type="ARBA" id="ARBA00022741"/>
    </source>
</evidence>
<comment type="caution">
    <text evidence="6">The sequence shown here is derived from an EMBL/GenBank/DDBJ whole genome shotgun (WGS) entry which is preliminary data.</text>
</comment>
<dbReference type="SUPFAM" id="SSF56112">
    <property type="entry name" value="Protein kinase-like (PK-like)"/>
    <property type="match status" value="1"/>
</dbReference>
<keyword evidence="7" id="KW-1185">Reference proteome</keyword>
<dbReference type="VEuPathDB" id="TrichDB:TRFO_40490"/>
<protein>
    <submittedName>
        <fullName evidence="6">TKL family protein kinase</fullName>
    </submittedName>
</protein>
<dbReference type="InterPro" id="IPR001245">
    <property type="entry name" value="Ser-Thr/Tyr_kinase_cat_dom"/>
</dbReference>
<dbReference type="InterPro" id="IPR011009">
    <property type="entry name" value="Kinase-like_dom_sf"/>
</dbReference>
<dbReference type="RefSeq" id="XP_068346360.1">
    <property type="nucleotide sequence ID" value="XM_068513235.1"/>
</dbReference>
<evidence type="ECO:0000313" key="6">
    <source>
        <dbReference type="EMBL" id="OHS93223.1"/>
    </source>
</evidence>
<dbReference type="PANTHER" id="PTHR23257">
    <property type="entry name" value="SERINE-THREONINE PROTEIN KINASE"/>
    <property type="match status" value="1"/>
</dbReference>
<evidence type="ECO:0000256" key="4">
    <source>
        <dbReference type="PROSITE-ProRule" id="PRU10141"/>
    </source>
</evidence>
<dbReference type="InterPro" id="IPR000719">
    <property type="entry name" value="Prot_kinase_dom"/>
</dbReference>
<keyword evidence="2 4" id="KW-0547">Nucleotide-binding</keyword>
<sequence>MQNQKEILERNFKILEGLSYQTAVHRKKFEFALSNLRQVIISIMSQYDSLGRCGPKLIKKIIPQMQEFQNLLGQNILLTWTSTTLENPSDYVLEQLIQIFKTIKDKIIEHAPGFDIEKSLEISMDQWNQYNILDLYAIEGSFSQCLARNNEKSLLNSMLERKLISIRKKLAQESKPIISPPTSPIPSAYHNWKVNLSDFTVFKEIGHGVTARVYLAKDKRPGIDPLDGDVAIKQFEMTRLNGSRFQAFQREVAVLATCQHPALLKLVGMTDSIPFCIITQWMPNGSLFHDLHKYHRMDQTLRTIAAYDIARCMQYLHSRQIAHRDLKSLNVLIDRDLHAKVCDFGFSRHADDSTPMSSNIGTPHWMAPEILKPNVTYTSKVDVYAYGIVLWEIATGLTPYYGMDSRKIINLVSNQGMRPEMPKNISKELSDLIRKCWDTNPDIRPSFDEVVRQFKSLNIFYPGTDMVRLSQYIEESATSSEVITEQIEIIINSVKEGKNNIQEAVEILKKSKIPPSLVDECWSLIEQNVSKIEISDLVRILQVFSSTPKYLEYVQILRKLPKNAIPPEIITKFVEDLPTGSVDIDRNIAIAACRNGQADLCAVYVTNPQLVATSLDVLSQSEIDLQLREAVIDKCFSSIMLEDENLQCSALRCLLINDQVKRLPMNFIEKSLTSKNKALESLSILAVISALMKNIIVPKEIINIAFSKLPDERVFPIMILLSRNKDYVDNVISIIDKIASNSIPFTLKILMSATKTITKERSHFSFNEGKCSLLEKIENSLLLIDLNKAQIEYKESLDYLKCIIHQSKVV</sequence>